<accession>A0A1V3N8Q7</accession>
<keyword evidence="1 2" id="KW-0129">CBS domain</keyword>
<evidence type="ECO:0000259" key="3">
    <source>
        <dbReference type="PROSITE" id="PS51371"/>
    </source>
</evidence>
<dbReference type="PANTHER" id="PTHR43080">
    <property type="entry name" value="CBS DOMAIN-CONTAINING PROTEIN CBSX3, MITOCHONDRIAL"/>
    <property type="match status" value="1"/>
</dbReference>
<evidence type="ECO:0000256" key="1">
    <source>
        <dbReference type="ARBA" id="ARBA00023122"/>
    </source>
</evidence>
<dbReference type="SMART" id="SM00116">
    <property type="entry name" value="CBS"/>
    <property type="match status" value="2"/>
</dbReference>
<dbReference type="EMBL" id="MVBK01000124">
    <property type="protein sequence ID" value="OOG21479.1"/>
    <property type="molecule type" value="Genomic_DNA"/>
</dbReference>
<dbReference type="InterPro" id="IPR051257">
    <property type="entry name" value="Diverse_CBS-Domain"/>
</dbReference>
<evidence type="ECO:0000313" key="5">
    <source>
        <dbReference type="Proteomes" id="UP000189462"/>
    </source>
</evidence>
<dbReference type="Gene3D" id="3.10.580.10">
    <property type="entry name" value="CBS-domain"/>
    <property type="match status" value="2"/>
</dbReference>
<dbReference type="GO" id="GO:0016301">
    <property type="term" value="F:kinase activity"/>
    <property type="evidence" value="ECO:0007669"/>
    <property type="project" value="UniProtKB-KW"/>
</dbReference>
<proteinExistence type="predicted"/>
<dbReference type="OrthoDB" id="9790355at2"/>
<feature type="domain" description="CBS" evidence="3">
    <location>
        <begin position="12"/>
        <end position="67"/>
    </location>
</feature>
<dbReference type="SUPFAM" id="SSF54631">
    <property type="entry name" value="CBS-domain pair"/>
    <property type="match status" value="1"/>
</dbReference>
<dbReference type="PROSITE" id="PS51371">
    <property type="entry name" value="CBS"/>
    <property type="match status" value="2"/>
</dbReference>
<keyword evidence="4" id="KW-0808">Transferase</keyword>
<dbReference type="Pfam" id="PF00571">
    <property type="entry name" value="CBS"/>
    <property type="match status" value="2"/>
</dbReference>
<reference evidence="4 5" key="1">
    <citation type="submission" date="2017-02" db="EMBL/GenBank/DDBJ databases">
        <title>Genomic diversity within the haloalkaliphilic genus Thioalkalivibrio.</title>
        <authorList>
            <person name="Ahn A.-C."/>
            <person name="Meier-Kolthoff J."/>
            <person name="Overmars L."/>
            <person name="Richter M."/>
            <person name="Woyke T."/>
            <person name="Sorokin D.Y."/>
            <person name="Muyzer G."/>
        </authorList>
    </citation>
    <scope>NUCLEOTIDE SEQUENCE [LARGE SCALE GENOMIC DNA]</scope>
    <source>
        <strain evidence="4 5">ALJD</strain>
    </source>
</reference>
<dbReference type="STRING" id="108003.B1C78_16065"/>
<dbReference type="InterPro" id="IPR000644">
    <property type="entry name" value="CBS_dom"/>
</dbReference>
<keyword evidence="4" id="KW-0418">Kinase</keyword>
<dbReference type="RefSeq" id="WP_077280166.1">
    <property type="nucleotide sequence ID" value="NZ_MVBK01000124.1"/>
</dbReference>
<comment type="caution">
    <text evidence="4">The sequence shown here is derived from an EMBL/GenBank/DDBJ whole genome shotgun (WGS) entry which is preliminary data.</text>
</comment>
<gene>
    <name evidence="4" type="ORF">B1C78_16065</name>
</gene>
<feature type="domain" description="CBS" evidence="3">
    <location>
        <begin position="77"/>
        <end position="136"/>
    </location>
</feature>
<evidence type="ECO:0000313" key="4">
    <source>
        <dbReference type="EMBL" id="OOG21479.1"/>
    </source>
</evidence>
<dbReference type="Proteomes" id="UP000189462">
    <property type="component" value="Unassembled WGS sequence"/>
</dbReference>
<dbReference type="InterPro" id="IPR046342">
    <property type="entry name" value="CBS_dom_sf"/>
</dbReference>
<evidence type="ECO:0000256" key="2">
    <source>
        <dbReference type="PROSITE-ProRule" id="PRU00703"/>
    </source>
</evidence>
<dbReference type="PANTHER" id="PTHR43080:SF26">
    <property type="entry name" value="REGULATORY PROTEIN"/>
    <property type="match status" value="1"/>
</dbReference>
<organism evidence="4 5">
    <name type="scientific">Thioalkalivibrio denitrificans</name>
    <dbReference type="NCBI Taxonomy" id="108003"/>
    <lineage>
        <taxon>Bacteria</taxon>
        <taxon>Pseudomonadati</taxon>
        <taxon>Pseudomonadota</taxon>
        <taxon>Gammaproteobacteria</taxon>
        <taxon>Chromatiales</taxon>
        <taxon>Ectothiorhodospiraceae</taxon>
        <taxon>Thioalkalivibrio</taxon>
    </lineage>
</organism>
<name>A0A1V3N8Q7_9GAMM</name>
<dbReference type="AlphaFoldDB" id="A0A1V3N8Q7"/>
<keyword evidence="5" id="KW-1185">Reference proteome</keyword>
<protein>
    <submittedName>
        <fullName evidence="4">Histidine kinase</fullName>
    </submittedName>
</protein>
<sequence>MVSGSVPVDEFTTPDPITANEDMTIDDLRNLMEKHGIRHLPVVRGDRVVGVISDRNVRIVSSLPIAEKHQVRAADIMAADPLTVVATTPLDEVAYAMSEKKVGSVIVNDEDGRFLGIFTASDALNALVEIVRGGDTPAA</sequence>